<comment type="caution">
    <text evidence="2">The sequence shown here is derived from an EMBL/GenBank/DDBJ whole genome shotgun (WGS) entry which is preliminary data.</text>
</comment>
<evidence type="ECO:0000256" key="1">
    <source>
        <dbReference type="ARBA" id="ARBA00038101"/>
    </source>
</evidence>
<keyword evidence="3" id="KW-1185">Reference proteome</keyword>
<dbReference type="SUPFAM" id="SSF81901">
    <property type="entry name" value="HCP-like"/>
    <property type="match status" value="2"/>
</dbReference>
<organism evidence="2 3">
    <name type="scientific">Tritrichomonas musculus</name>
    <dbReference type="NCBI Taxonomy" id="1915356"/>
    <lineage>
        <taxon>Eukaryota</taxon>
        <taxon>Metamonada</taxon>
        <taxon>Parabasalia</taxon>
        <taxon>Tritrichomonadida</taxon>
        <taxon>Tritrichomonadidae</taxon>
        <taxon>Tritrichomonas</taxon>
    </lineage>
</organism>
<dbReference type="PANTHER" id="PTHR11102">
    <property type="entry name" value="SEL-1-LIKE PROTEIN"/>
    <property type="match status" value="1"/>
</dbReference>
<gene>
    <name evidence="2" type="ORF">M9Y10_026008</name>
</gene>
<dbReference type="InterPro" id="IPR011990">
    <property type="entry name" value="TPR-like_helical_dom_sf"/>
</dbReference>
<dbReference type="InterPro" id="IPR050767">
    <property type="entry name" value="Sel1_AlgK"/>
</dbReference>
<dbReference type="SUPFAM" id="SSF52058">
    <property type="entry name" value="L domain-like"/>
    <property type="match status" value="1"/>
</dbReference>
<dbReference type="Pfam" id="PF13306">
    <property type="entry name" value="LRR_5"/>
    <property type="match status" value="2"/>
</dbReference>
<evidence type="ECO:0000313" key="2">
    <source>
        <dbReference type="EMBL" id="KAK8842425.1"/>
    </source>
</evidence>
<evidence type="ECO:0000313" key="3">
    <source>
        <dbReference type="Proteomes" id="UP001470230"/>
    </source>
</evidence>
<protein>
    <submittedName>
        <fullName evidence="2">Uncharacterized protein</fullName>
    </submittedName>
</protein>
<dbReference type="Gene3D" id="1.25.40.10">
    <property type="entry name" value="Tetratricopeptide repeat domain"/>
    <property type="match status" value="2"/>
</dbReference>
<dbReference type="InterPro" id="IPR006597">
    <property type="entry name" value="Sel1-like"/>
</dbReference>
<name>A0ABR2H885_9EUKA</name>
<accession>A0ABR2H885</accession>
<dbReference type="Pfam" id="PF08238">
    <property type="entry name" value="Sel1"/>
    <property type="match status" value="8"/>
</dbReference>
<sequence>MEDLQPQVKNETIEQNKLIFALNKKEKTASGDLFIPRSIKHDNEYFVVESIKERAFQNLNSISSIIFPPDSEIKRIEKDSFLFSSIEQLFIPSSILYLEEGFCRGTPNLKHIKMMPNHQEMMYVDNKTLVGKSESSSDEYDVLLFVRRDVKHFDRTHYDSKRSFEIGEGAFYKCDKLQDIEIPLNSKLQKIETLSFIKTSIKSIKIPSSVIKLSENFCEEKTKILRDAEYYKHSADQGDIESMFNYAVILEEGNGIDKNKKEASHYYKLAADHGHVDAMVNYAFMLYDGDGIDENKKESAHYYKLSADQGNVDAMFYYANMLYDGDGIEKNKKESAHYYKLSADQGNVKAMFYYANMLYDGDGIEKNKKESAHYYKLAADHGHVDAMVNYAFMLHDGDGIEENKKESAYYYKLSADQGNVDAMFNYAFMLYNGDGIEENKKEASHYYKLAADQGQVDSMLNYALMLYDGDGIEKNKKESAHYYKLAVDHGHVDAMVNYAFMLHEGDGIDKNKIEAVRYYKLAADQGFSNAKEQYKNLTRYTKYAI</sequence>
<dbReference type="InterPro" id="IPR026906">
    <property type="entry name" value="LRR_5"/>
</dbReference>
<dbReference type="PANTHER" id="PTHR11102:SF160">
    <property type="entry name" value="ERAD-ASSOCIATED E3 UBIQUITIN-PROTEIN LIGASE COMPONENT HRD3"/>
    <property type="match status" value="1"/>
</dbReference>
<dbReference type="EMBL" id="JAPFFF010000038">
    <property type="protein sequence ID" value="KAK8842425.1"/>
    <property type="molecule type" value="Genomic_DNA"/>
</dbReference>
<dbReference type="Gene3D" id="3.80.10.10">
    <property type="entry name" value="Ribonuclease Inhibitor"/>
    <property type="match status" value="2"/>
</dbReference>
<proteinExistence type="inferred from homology"/>
<comment type="similarity">
    <text evidence="1">Belongs to the sel-1 family.</text>
</comment>
<dbReference type="InterPro" id="IPR032675">
    <property type="entry name" value="LRR_dom_sf"/>
</dbReference>
<reference evidence="2 3" key="1">
    <citation type="submission" date="2024-04" db="EMBL/GenBank/DDBJ databases">
        <title>Tritrichomonas musculus Genome.</title>
        <authorList>
            <person name="Alves-Ferreira E."/>
            <person name="Grigg M."/>
            <person name="Lorenzi H."/>
            <person name="Galac M."/>
        </authorList>
    </citation>
    <scope>NUCLEOTIDE SEQUENCE [LARGE SCALE GENOMIC DNA]</scope>
    <source>
        <strain evidence="2 3">EAF2021</strain>
    </source>
</reference>
<dbReference type="SMART" id="SM00671">
    <property type="entry name" value="SEL1"/>
    <property type="match status" value="8"/>
</dbReference>
<dbReference type="Proteomes" id="UP001470230">
    <property type="component" value="Unassembled WGS sequence"/>
</dbReference>